<dbReference type="InterPro" id="IPR004045">
    <property type="entry name" value="Glutathione_S-Trfase_N"/>
</dbReference>
<dbReference type="PROSITE" id="PS50404">
    <property type="entry name" value="GST_NTER"/>
    <property type="match status" value="1"/>
</dbReference>
<dbReference type="Proteomes" id="UP000199467">
    <property type="component" value="Unassembled WGS sequence"/>
</dbReference>
<dbReference type="Gene3D" id="3.40.30.10">
    <property type="entry name" value="Glutaredoxin"/>
    <property type="match status" value="1"/>
</dbReference>
<keyword evidence="3" id="KW-1185">Reference proteome</keyword>
<evidence type="ECO:0000259" key="1">
    <source>
        <dbReference type="PROSITE" id="PS50404"/>
    </source>
</evidence>
<organism evidence="2 3">
    <name type="scientific">Ectopseudomonas chengduensis</name>
    <dbReference type="NCBI Taxonomy" id="489632"/>
    <lineage>
        <taxon>Bacteria</taxon>
        <taxon>Pseudomonadati</taxon>
        <taxon>Pseudomonadota</taxon>
        <taxon>Gammaproteobacteria</taxon>
        <taxon>Pseudomonadales</taxon>
        <taxon>Pseudomonadaceae</taxon>
        <taxon>Ectopseudomonas</taxon>
    </lineage>
</organism>
<dbReference type="EMBL" id="FMZQ01000027">
    <property type="protein sequence ID" value="SDD68108.1"/>
    <property type="molecule type" value="Genomic_DNA"/>
</dbReference>
<evidence type="ECO:0000313" key="3">
    <source>
        <dbReference type="Proteomes" id="UP000199467"/>
    </source>
</evidence>
<dbReference type="Pfam" id="PF13409">
    <property type="entry name" value="GST_N_2"/>
    <property type="match status" value="1"/>
</dbReference>
<protein>
    <submittedName>
        <fullName evidence="2">Glutathione S-transferase, N-terminal domain</fullName>
    </submittedName>
</protein>
<dbReference type="InterPro" id="IPR036249">
    <property type="entry name" value="Thioredoxin-like_sf"/>
</dbReference>
<name>A0A1G6WQG9_9GAMM</name>
<reference evidence="3" key="1">
    <citation type="submission" date="2016-10" db="EMBL/GenBank/DDBJ databases">
        <authorList>
            <person name="Varghese N."/>
            <person name="Submissions S."/>
        </authorList>
    </citation>
    <scope>NUCLEOTIDE SEQUENCE [LARGE SCALE GENOMIC DNA]</scope>
    <source>
        <strain evidence="3">DSM 26382</strain>
    </source>
</reference>
<feature type="domain" description="GST N-terminal" evidence="1">
    <location>
        <begin position="14"/>
        <end position="79"/>
    </location>
</feature>
<dbReference type="SUPFAM" id="SSF52833">
    <property type="entry name" value="Thioredoxin-like"/>
    <property type="match status" value="1"/>
</dbReference>
<keyword evidence="2" id="KW-0808">Transferase</keyword>
<accession>A0A1G6WQG9</accession>
<dbReference type="AlphaFoldDB" id="A0A1G6WQG9"/>
<sequence length="79" mass="8863">MTITSRKTDISVLPTMKIYDWFDGPYPARVRIALAEKGLLDRVEFISVNLWTGEHKKPEFLAINYSGVGADGKLTHPAD</sequence>
<gene>
    <name evidence="2" type="ORF">SAMN05216576_1272</name>
</gene>
<dbReference type="GO" id="GO:0016740">
    <property type="term" value="F:transferase activity"/>
    <property type="evidence" value="ECO:0007669"/>
    <property type="project" value="UniProtKB-KW"/>
</dbReference>
<proteinExistence type="predicted"/>
<evidence type="ECO:0000313" key="2">
    <source>
        <dbReference type="EMBL" id="SDD68108.1"/>
    </source>
</evidence>